<feature type="domain" description="TonB-dependent receptor-like beta-barrel" evidence="11">
    <location>
        <begin position="320"/>
        <end position="765"/>
    </location>
</feature>
<keyword evidence="14" id="KW-1185">Reference proteome</keyword>
<evidence type="ECO:0000256" key="6">
    <source>
        <dbReference type="ARBA" id="ARBA00023136"/>
    </source>
</evidence>
<reference evidence="13 14" key="1">
    <citation type="submission" date="2018-12" db="EMBL/GenBank/DDBJ databases">
        <title>Flammeovirga pectinis sp. nov., isolated from the gut of the Korean scallop, Patinopecten yessoensis.</title>
        <authorList>
            <person name="Bae J.-W."/>
            <person name="Jeong Y.-S."/>
            <person name="Kang W."/>
        </authorList>
    </citation>
    <scope>NUCLEOTIDE SEQUENCE [LARGE SCALE GENOMIC DNA]</scope>
    <source>
        <strain evidence="13 14">L12M1</strain>
    </source>
</reference>
<organism evidence="13 14">
    <name type="scientific">Flammeovirga pectinis</name>
    <dbReference type="NCBI Taxonomy" id="2494373"/>
    <lineage>
        <taxon>Bacteria</taxon>
        <taxon>Pseudomonadati</taxon>
        <taxon>Bacteroidota</taxon>
        <taxon>Cytophagia</taxon>
        <taxon>Cytophagales</taxon>
        <taxon>Flammeovirgaceae</taxon>
        <taxon>Flammeovirga</taxon>
    </lineage>
</organism>
<comment type="similarity">
    <text evidence="8 9">Belongs to the TonB-dependent receptor family.</text>
</comment>
<evidence type="ECO:0000256" key="2">
    <source>
        <dbReference type="ARBA" id="ARBA00022448"/>
    </source>
</evidence>
<keyword evidence="2 8" id="KW-0813">Transport</keyword>
<evidence type="ECO:0000313" key="13">
    <source>
        <dbReference type="EMBL" id="AZQ61885.1"/>
    </source>
</evidence>
<comment type="subcellular location">
    <subcellularLocation>
        <location evidence="1 8">Cell outer membrane</location>
        <topology evidence="1 8">Multi-pass membrane protein</topology>
    </subcellularLocation>
</comment>
<dbReference type="Gene3D" id="2.170.130.10">
    <property type="entry name" value="TonB-dependent receptor, plug domain"/>
    <property type="match status" value="1"/>
</dbReference>
<evidence type="ECO:0000256" key="8">
    <source>
        <dbReference type="PROSITE-ProRule" id="PRU01360"/>
    </source>
</evidence>
<dbReference type="PANTHER" id="PTHR30442">
    <property type="entry name" value="IRON III DICITRATE TRANSPORT PROTEIN FECA"/>
    <property type="match status" value="1"/>
</dbReference>
<feature type="signal peptide" evidence="10">
    <location>
        <begin position="1"/>
        <end position="20"/>
    </location>
</feature>
<keyword evidence="13" id="KW-0675">Receptor</keyword>
<dbReference type="SUPFAM" id="SSF56935">
    <property type="entry name" value="Porins"/>
    <property type="match status" value="1"/>
</dbReference>
<evidence type="ECO:0000256" key="5">
    <source>
        <dbReference type="ARBA" id="ARBA00023077"/>
    </source>
</evidence>
<dbReference type="InterPro" id="IPR008969">
    <property type="entry name" value="CarboxyPept-like_regulatory"/>
</dbReference>
<dbReference type="Pfam" id="PF00593">
    <property type="entry name" value="TonB_dep_Rec_b-barrel"/>
    <property type="match status" value="1"/>
</dbReference>
<name>A0A3S9P152_9BACT</name>
<feature type="domain" description="TonB-dependent receptor plug" evidence="12">
    <location>
        <begin position="140"/>
        <end position="237"/>
    </location>
</feature>
<gene>
    <name evidence="13" type="ORF">EI427_06415</name>
</gene>
<dbReference type="Gene3D" id="2.60.40.1120">
    <property type="entry name" value="Carboxypeptidase-like, regulatory domain"/>
    <property type="match status" value="1"/>
</dbReference>
<dbReference type="AlphaFoldDB" id="A0A3S9P152"/>
<evidence type="ECO:0000256" key="7">
    <source>
        <dbReference type="ARBA" id="ARBA00023237"/>
    </source>
</evidence>
<keyword evidence="10" id="KW-0732">Signal</keyword>
<dbReference type="EMBL" id="CP034562">
    <property type="protein sequence ID" value="AZQ61885.1"/>
    <property type="molecule type" value="Genomic_DNA"/>
</dbReference>
<keyword evidence="5 9" id="KW-0798">TonB box</keyword>
<dbReference type="GO" id="GO:0009279">
    <property type="term" value="C:cell outer membrane"/>
    <property type="evidence" value="ECO:0007669"/>
    <property type="project" value="UniProtKB-SubCell"/>
</dbReference>
<dbReference type="Gene3D" id="2.40.170.20">
    <property type="entry name" value="TonB-dependent receptor, beta-barrel domain"/>
    <property type="match status" value="1"/>
</dbReference>
<dbReference type="Proteomes" id="UP000267268">
    <property type="component" value="Chromosome 1"/>
</dbReference>
<protein>
    <submittedName>
        <fullName evidence="13">TonB-dependent receptor</fullName>
    </submittedName>
</protein>
<dbReference type="InterPro" id="IPR012910">
    <property type="entry name" value="Plug_dom"/>
</dbReference>
<evidence type="ECO:0000256" key="10">
    <source>
        <dbReference type="SAM" id="SignalP"/>
    </source>
</evidence>
<evidence type="ECO:0000313" key="14">
    <source>
        <dbReference type="Proteomes" id="UP000267268"/>
    </source>
</evidence>
<proteinExistence type="inferred from homology"/>
<dbReference type="InterPro" id="IPR039426">
    <property type="entry name" value="TonB-dep_rcpt-like"/>
</dbReference>
<evidence type="ECO:0000256" key="3">
    <source>
        <dbReference type="ARBA" id="ARBA00022452"/>
    </source>
</evidence>
<dbReference type="PROSITE" id="PS52016">
    <property type="entry name" value="TONB_DEPENDENT_REC_3"/>
    <property type="match status" value="1"/>
</dbReference>
<dbReference type="PANTHER" id="PTHR30442:SF0">
    <property type="entry name" value="FE(3+) DICITRATE TRANSPORT PROTEIN FECA"/>
    <property type="match status" value="1"/>
</dbReference>
<dbReference type="Pfam" id="PF07715">
    <property type="entry name" value="Plug"/>
    <property type="match status" value="1"/>
</dbReference>
<dbReference type="GO" id="GO:0033214">
    <property type="term" value="P:siderophore-iron import into cell"/>
    <property type="evidence" value="ECO:0007669"/>
    <property type="project" value="TreeGrafter"/>
</dbReference>
<dbReference type="OrthoDB" id="9758472at2"/>
<dbReference type="RefSeq" id="WP_126612844.1">
    <property type="nucleotide sequence ID" value="NZ_CP034562.1"/>
</dbReference>
<keyword evidence="6 8" id="KW-0472">Membrane</keyword>
<dbReference type="KEGG" id="fll:EI427_06415"/>
<dbReference type="InterPro" id="IPR037066">
    <property type="entry name" value="Plug_dom_sf"/>
</dbReference>
<evidence type="ECO:0000256" key="9">
    <source>
        <dbReference type="RuleBase" id="RU003357"/>
    </source>
</evidence>
<evidence type="ECO:0000256" key="4">
    <source>
        <dbReference type="ARBA" id="ARBA00022692"/>
    </source>
</evidence>
<evidence type="ECO:0000256" key="1">
    <source>
        <dbReference type="ARBA" id="ARBA00004571"/>
    </source>
</evidence>
<dbReference type="InterPro" id="IPR000531">
    <property type="entry name" value="Beta-barrel_TonB"/>
</dbReference>
<sequence length="799" mass="89641">MKSTILTNLLLFIFTFSAYAQQVAITGKVIQYDTQKGISGADVYIKGTSTKVKTNKDGVYSVTGLTVGKTYSIGVFKHGLTPMEKDISPKQGGNSLNFTLRVIEKILEEVAVIETDETNEITRLEAIEGTSIYEGKKSEVIQIDNLTANLATNNSRQVYNRVPGLNIWESDGAGIQLGIGGRGLSPDRTSNFNTRQNGYDIAADALGYPESYYTPPLEAVDEVQIVRGAASLQYGTQFGGLLNFKMKKGNPSKPFELVSRQTGGSFGLFNSFNSIGGQKGDVNYYALYQYKRGDGWRPNSGFNVNTFFTAVNYDVSDKFKIGVEFTHMNYLAQQPGGLTDDEFYSDPRASYTDQNWFKVNWNVASVKLEYKISSSAKIEMRNFGLLASRDALGLNLNKQDPYNEPRLLVADQFRNYGTEIRYLKRYKIKGKPSALVVGTRLYHGNDDKKQGDASDGNDADFTFSHPDSLLSDHDFTIQNYAFFAENIFQVTDKFSVTPGVRYELIGTKGEGYYQKVFYEVGDDGLIEEITRAEPDSIVNNRSIFIAGVGFSYKVNPDLEVYANISQNYRAITYSDLRSLNSNVRIDPDMKDEKGYSADLGMRGKLKFLNYDISAFYLRYNDKIGLANPANPIRTNIADAYTVGVESYAELNFMHFINPLSNYHFNLFGNVSFILGKYISDDKVYDGNDVELVPPFNIKTGINTGYKAFNLSLQYTHVDKQYTDAANTEVPLSDAVYGPIPSYYVMDLSMKYHYNWFGIETGINNLTDNMYFTRRATGYPGPGIIPSDGRNYYFTFQFKI</sequence>
<keyword evidence="7 8" id="KW-0998">Cell outer membrane</keyword>
<dbReference type="SUPFAM" id="SSF49464">
    <property type="entry name" value="Carboxypeptidase regulatory domain-like"/>
    <property type="match status" value="1"/>
</dbReference>
<feature type="chain" id="PRO_5019251662" evidence="10">
    <location>
        <begin position="21"/>
        <end position="799"/>
    </location>
</feature>
<keyword evidence="3 8" id="KW-1134">Transmembrane beta strand</keyword>
<dbReference type="Pfam" id="PF13715">
    <property type="entry name" value="CarbopepD_reg_2"/>
    <property type="match status" value="1"/>
</dbReference>
<dbReference type="InterPro" id="IPR036942">
    <property type="entry name" value="Beta-barrel_TonB_sf"/>
</dbReference>
<evidence type="ECO:0000259" key="11">
    <source>
        <dbReference type="Pfam" id="PF00593"/>
    </source>
</evidence>
<keyword evidence="4 8" id="KW-0812">Transmembrane</keyword>
<accession>A0A3S9P152</accession>
<evidence type="ECO:0000259" key="12">
    <source>
        <dbReference type="Pfam" id="PF07715"/>
    </source>
</evidence>